<sequence length="299" mass="32142">MARDDGDLPEAVPSTLPQAYQGDQDLPQVVESTTPEKWRHPQFATGAYTPSPPFIPPAEDKKILGLRRTTFFLSLALAVLIIFGIALGAGLGVGLRKSNGDGNANSSGAEISTSTTTTAPPTTSTSIESSTTSVPATSTSTACNPSRTAAVTNGDFEAGQEASDIRPWYIPDLVAPATYEIINVNGSNAFHAICNSDREHGAYTKIKLAQELHTCPETDYDLEFKYNFIPGNNRNAYLVVFIDGDEIANIRAGPATWVTYRGNFTSRSTGNATLLQLDFAPVDFDSQEFYVDDFVITPS</sequence>
<organism evidence="3 4">
    <name type="scientific">Orbilia blumenaviensis</name>
    <dbReference type="NCBI Taxonomy" id="1796055"/>
    <lineage>
        <taxon>Eukaryota</taxon>
        <taxon>Fungi</taxon>
        <taxon>Dikarya</taxon>
        <taxon>Ascomycota</taxon>
        <taxon>Pezizomycotina</taxon>
        <taxon>Orbiliomycetes</taxon>
        <taxon>Orbiliales</taxon>
        <taxon>Orbiliaceae</taxon>
        <taxon>Orbilia</taxon>
    </lineage>
</organism>
<comment type="caution">
    <text evidence="3">The sequence shown here is derived from an EMBL/GenBank/DDBJ whole genome shotgun (WGS) entry which is preliminary data.</text>
</comment>
<evidence type="ECO:0000256" key="2">
    <source>
        <dbReference type="SAM" id="Phobius"/>
    </source>
</evidence>
<evidence type="ECO:0000313" key="3">
    <source>
        <dbReference type="EMBL" id="KAK6342183.1"/>
    </source>
</evidence>
<name>A0AAV9UPJ4_9PEZI</name>
<feature type="region of interest" description="Disordered" evidence="1">
    <location>
        <begin position="104"/>
        <end position="149"/>
    </location>
</feature>
<gene>
    <name evidence="3" type="ORF">TWF730_001662</name>
</gene>
<keyword evidence="2" id="KW-0812">Transmembrane</keyword>
<keyword evidence="4" id="KW-1185">Reference proteome</keyword>
<feature type="compositionally biased region" description="Low complexity" evidence="1">
    <location>
        <begin position="106"/>
        <end position="141"/>
    </location>
</feature>
<reference evidence="3 4" key="1">
    <citation type="submission" date="2019-10" db="EMBL/GenBank/DDBJ databases">
        <authorList>
            <person name="Palmer J.M."/>
        </authorList>
    </citation>
    <scope>NUCLEOTIDE SEQUENCE [LARGE SCALE GENOMIC DNA]</scope>
    <source>
        <strain evidence="3 4">TWF730</strain>
    </source>
</reference>
<evidence type="ECO:0000313" key="4">
    <source>
        <dbReference type="Proteomes" id="UP001373714"/>
    </source>
</evidence>
<protein>
    <submittedName>
        <fullName evidence="3">Uncharacterized protein</fullName>
    </submittedName>
</protein>
<dbReference type="EMBL" id="JAVHNS010000010">
    <property type="protein sequence ID" value="KAK6342183.1"/>
    <property type="molecule type" value="Genomic_DNA"/>
</dbReference>
<feature type="transmembrane region" description="Helical" evidence="2">
    <location>
        <begin position="71"/>
        <end position="95"/>
    </location>
</feature>
<dbReference type="Gene3D" id="2.60.120.260">
    <property type="entry name" value="Galactose-binding domain-like"/>
    <property type="match status" value="1"/>
</dbReference>
<accession>A0AAV9UPJ4</accession>
<feature type="region of interest" description="Disordered" evidence="1">
    <location>
        <begin position="1"/>
        <end position="26"/>
    </location>
</feature>
<evidence type="ECO:0000256" key="1">
    <source>
        <dbReference type="SAM" id="MobiDB-lite"/>
    </source>
</evidence>
<dbReference type="AlphaFoldDB" id="A0AAV9UPJ4"/>
<keyword evidence="2" id="KW-1133">Transmembrane helix</keyword>
<keyword evidence="2" id="KW-0472">Membrane</keyword>
<dbReference type="Proteomes" id="UP001373714">
    <property type="component" value="Unassembled WGS sequence"/>
</dbReference>
<proteinExistence type="predicted"/>